<dbReference type="EMBL" id="JOMO01000011">
    <property type="protein sequence ID" value="OUI84509.1"/>
    <property type="molecule type" value="Genomic_DNA"/>
</dbReference>
<accession>A0A252A4Z7</accession>
<evidence type="ECO:0000313" key="4">
    <source>
        <dbReference type="EMBL" id="OUI84509.1"/>
    </source>
</evidence>
<keyword evidence="1 4" id="KW-0808">Transferase</keyword>
<keyword evidence="2" id="KW-0677">Repeat</keyword>
<dbReference type="PANTHER" id="PTHR11364:SF27">
    <property type="entry name" value="SULFURTRANSFERASE"/>
    <property type="match status" value="1"/>
</dbReference>
<reference evidence="4 5" key="1">
    <citation type="submission" date="2014-06" db="EMBL/GenBank/DDBJ databases">
        <authorList>
            <person name="Ju J."/>
            <person name="Zhang J."/>
        </authorList>
    </citation>
    <scope>NUCLEOTIDE SEQUENCE [LARGE SCALE GENOMIC DNA]</scope>
    <source>
        <strain evidence="4">DmW_045</strain>
    </source>
</reference>
<dbReference type="GO" id="GO:0004792">
    <property type="term" value="F:thiosulfate-cyanide sulfurtransferase activity"/>
    <property type="evidence" value="ECO:0007669"/>
    <property type="project" value="TreeGrafter"/>
</dbReference>
<evidence type="ECO:0000259" key="3">
    <source>
        <dbReference type="PROSITE" id="PS50206"/>
    </source>
</evidence>
<dbReference type="CDD" id="cd01448">
    <property type="entry name" value="TST_Repeat_1"/>
    <property type="match status" value="1"/>
</dbReference>
<evidence type="ECO:0000313" key="5">
    <source>
        <dbReference type="Proteomes" id="UP000194639"/>
    </source>
</evidence>
<gene>
    <name evidence="4" type="ORF">HK12_01000</name>
</gene>
<protein>
    <submittedName>
        <fullName evidence="4">Thiosulfate sulfurtransferase</fullName>
    </submittedName>
</protein>
<dbReference type="Gene3D" id="3.40.250.10">
    <property type="entry name" value="Rhodanese-like domain"/>
    <property type="match status" value="2"/>
</dbReference>
<feature type="domain" description="Rhodanese" evidence="3">
    <location>
        <begin position="163"/>
        <end position="277"/>
    </location>
</feature>
<evidence type="ECO:0000256" key="2">
    <source>
        <dbReference type="ARBA" id="ARBA00022737"/>
    </source>
</evidence>
<dbReference type="InterPro" id="IPR036873">
    <property type="entry name" value="Rhodanese-like_dom_sf"/>
</dbReference>
<feature type="domain" description="Rhodanese" evidence="3">
    <location>
        <begin position="15"/>
        <end position="132"/>
    </location>
</feature>
<dbReference type="Pfam" id="PF00581">
    <property type="entry name" value="Rhodanese"/>
    <property type="match status" value="2"/>
</dbReference>
<dbReference type="PANTHER" id="PTHR11364">
    <property type="entry name" value="THIOSULFATE SULFERTANSFERASE"/>
    <property type="match status" value="1"/>
</dbReference>
<organism evidence="4 5">
    <name type="scientific">Acetobacter orientalis</name>
    <dbReference type="NCBI Taxonomy" id="146474"/>
    <lineage>
        <taxon>Bacteria</taxon>
        <taxon>Pseudomonadati</taxon>
        <taxon>Pseudomonadota</taxon>
        <taxon>Alphaproteobacteria</taxon>
        <taxon>Acetobacterales</taxon>
        <taxon>Acetobacteraceae</taxon>
        <taxon>Acetobacter</taxon>
    </lineage>
</organism>
<dbReference type="Proteomes" id="UP000194639">
    <property type="component" value="Unassembled WGS sequence"/>
</dbReference>
<dbReference type="RefSeq" id="WP_086551849.1">
    <property type="nucleotide sequence ID" value="NZ_JOMO01000011.1"/>
</dbReference>
<dbReference type="AlphaFoldDB" id="A0A252A4Z7"/>
<dbReference type="SUPFAM" id="SSF52821">
    <property type="entry name" value="Rhodanese/Cell cycle control phosphatase"/>
    <property type="match status" value="2"/>
</dbReference>
<evidence type="ECO:0000256" key="1">
    <source>
        <dbReference type="ARBA" id="ARBA00022679"/>
    </source>
</evidence>
<dbReference type="CDD" id="cd01449">
    <property type="entry name" value="TST_Repeat_2"/>
    <property type="match status" value="1"/>
</dbReference>
<dbReference type="InterPro" id="IPR001763">
    <property type="entry name" value="Rhodanese-like_dom"/>
</dbReference>
<dbReference type="FunFam" id="3.40.250.10:FF:000001">
    <property type="entry name" value="Sulfurtransferase"/>
    <property type="match status" value="1"/>
</dbReference>
<name>A0A252A4Z7_9PROT</name>
<dbReference type="PROSITE" id="PS50206">
    <property type="entry name" value="RHODANESE_3"/>
    <property type="match status" value="2"/>
</dbReference>
<sequence length="283" mass="30880">MSPLISVTALTERLGAPDLRILDATALLPGDAFNIQERFEQAHIPGSLYFDHDVFSDPESTQPHAVPTQARFEHLFGALGIKTTDTVVFYDQGNVASACRGWWLARLFGHQNVYVLDGGLPEWLRHEGTIESGPINSLEPTVYRSRPYYAHLKGLGDMLASVQHGTHQIIDARSADRFYGRVPEPRPGLVSGHMPGAINIPFKKLLDAHNRFLTVAELKHFFTECGLNSSIPTVTTCGSGMTASVLSVGLYLAGFSDTALYDGSWAEWGATPDAPVEKEDTAA</sequence>
<comment type="caution">
    <text evidence="4">The sequence shown here is derived from an EMBL/GenBank/DDBJ whole genome shotgun (WGS) entry which is preliminary data.</text>
</comment>
<dbReference type="InterPro" id="IPR045078">
    <property type="entry name" value="TST/MPST-like"/>
</dbReference>
<dbReference type="SMART" id="SM00450">
    <property type="entry name" value="RHOD"/>
    <property type="match status" value="2"/>
</dbReference>
<proteinExistence type="predicted"/>